<evidence type="ECO:0000313" key="2">
    <source>
        <dbReference type="EMBL" id="MBB3677898.1"/>
    </source>
</evidence>
<evidence type="ECO:0000313" key="5">
    <source>
        <dbReference type="Proteomes" id="UP000580718"/>
    </source>
</evidence>
<accession>A0A323V5Z1</accession>
<dbReference type="Proteomes" id="UP000580718">
    <property type="component" value="Unassembled WGS sequence"/>
</dbReference>
<evidence type="ECO:0000313" key="4">
    <source>
        <dbReference type="Proteomes" id="UP000247602"/>
    </source>
</evidence>
<comment type="caution">
    <text evidence="3">The sequence shown here is derived from an EMBL/GenBank/DDBJ whole genome shotgun (WGS) entry which is preliminary data.</text>
</comment>
<evidence type="ECO:0000313" key="3">
    <source>
        <dbReference type="EMBL" id="PZA20297.1"/>
    </source>
</evidence>
<dbReference type="RefSeq" id="WP_110553240.1">
    <property type="nucleotide sequence ID" value="NZ_JACIBU010000001.1"/>
</dbReference>
<dbReference type="OrthoDB" id="3695445at2"/>
<reference evidence="2 5" key="2">
    <citation type="submission" date="2020-08" db="EMBL/GenBank/DDBJ databases">
        <title>Sequencing the genomes of 1000 actinobacteria strains.</title>
        <authorList>
            <person name="Klenk H.-P."/>
        </authorList>
    </citation>
    <scope>NUCLEOTIDE SEQUENCE [LARGE SCALE GENOMIC DNA]</scope>
    <source>
        <strain evidence="2 5">DSM 16678</strain>
    </source>
</reference>
<keyword evidence="4" id="KW-1185">Reference proteome</keyword>
<protein>
    <submittedName>
        <fullName evidence="3">Uncharacterized protein</fullName>
    </submittedName>
</protein>
<feature type="region of interest" description="Disordered" evidence="1">
    <location>
        <begin position="127"/>
        <end position="156"/>
    </location>
</feature>
<gene>
    <name evidence="3" type="ORF">DMO24_16245</name>
    <name evidence="2" type="ORF">FHX36_003633</name>
</gene>
<proteinExistence type="predicted"/>
<organism evidence="3 4">
    <name type="scientific">Modestobacter versicolor</name>
    <dbReference type="NCBI Taxonomy" id="429133"/>
    <lineage>
        <taxon>Bacteria</taxon>
        <taxon>Bacillati</taxon>
        <taxon>Actinomycetota</taxon>
        <taxon>Actinomycetes</taxon>
        <taxon>Geodermatophilales</taxon>
        <taxon>Geodermatophilaceae</taxon>
        <taxon>Modestobacter</taxon>
    </lineage>
</organism>
<reference evidence="3 4" key="1">
    <citation type="submission" date="2018-06" db="EMBL/GenBank/DDBJ databases">
        <title>Draft genome sequence of Modestobacter versicolor CP153-2.</title>
        <authorList>
            <person name="Gundlapally S.R."/>
        </authorList>
    </citation>
    <scope>NUCLEOTIDE SEQUENCE [LARGE SCALE GENOMIC DNA]</scope>
    <source>
        <strain evidence="3 4">CP153-2</strain>
    </source>
</reference>
<evidence type="ECO:0000256" key="1">
    <source>
        <dbReference type="SAM" id="MobiDB-lite"/>
    </source>
</evidence>
<dbReference type="EMBL" id="QKNV01000199">
    <property type="protein sequence ID" value="PZA20297.1"/>
    <property type="molecule type" value="Genomic_DNA"/>
</dbReference>
<dbReference type="EMBL" id="JACIBU010000001">
    <property type="protein sequence ID" value="MBB3677898.1"/>
    <property type="molecule type" value="Genomic_DNA"/>
</dbReference>
<name>A0A323V5Z1_9ACTN</name>
<dbReference type="Proteomes" id="UP000247602">
    <property type="component" value="Unassembled WGS sequence"/>
</dbReference>
<dbReference type="AlphaFoldDB" id="A0A323V5Z1"/>
<sequence length="156" mass="16337">MPLPKIVSRAAGLAGGAGGKALEQLQHLRLPGVGQSSVTDDPRTSARRWRAVTVLTDPAQLQAATPAPLAAFGDRLEVRVTPAPGERGAELAARFRGPVTEEEIGELRAALREAKALVEVGEVLRVDPQPHGHRKPTPQGAALEGMTEAAPKEGVL</sequence>